<proteinExistence type="predicted"/>
<dbReference type="EMBL" id="JBHFFA010000002">
    <property type="protein sequence ID" value="KAL2642424.1"/>
    <property type="molecule type" value="Genomic_DNA"/>
</dbReference>
<accession>A0ABD1Z6C5</accession>
<evidence type="ECO:0000313" key="2">
    <source>
        <dbReference type="Proteomes" id="UP001605036"/>
    </source>
</evidence>
<keyword evidence="2" id="KW-1185">Reference proteome</keyword>
<dbReference type="Proteomes" id="UP001605036">
    <property type="component" value="Unassembled WGS sequence"/>
</dbReference>
<evidence type="ECO:0000313" key="1">
    <source>
        <dbReference type="EMBL" id="KAL2642424.1"/>
    </source>
</evidence>
<comment type="caution">
    <text evidence="1">The sequence shown here is derived from an EMBL/GenBank/DDBJ whole genome shotgun (WGS) entry which is preliminary data.</text>
</comment>
<evidence type="ECO:0008006" key="3">
    <source>
        <dbReference type="Google" id="ProtNLM"/>
    </source>
</evidence>
<gene>
    <name evidence="1" type="ORF">R1flu_010011</name>
</gene>
<sequence length="134" mass="15368">MLPRTRQQYTRSFANRFDPQYVGKVVSLSALNVGELHAQELSDELSNFRQTDSIRVEMVELENKYGIFSLNNNLIHIKIAPGYAPWFGLLGRTEKDFASGLHVYRVGRRAKLTNCEIELCHVARTRRNSQSVVL</sequence>
<organism evidence="1 2">
    <name type="scientific">Riccia fluitans</name>
    <dbReference type="NCBI Taxonomy" id="41844"/>
    <lineage>
        <taxon>Eukaryota</taxon>
        <taxon>Viridiplantae</taxon>
        <taxon>Streptophyta</taxon>
        <taxon>Embryophyta</taxon>
        <taxon>Marchantiophyta</taxon>
        <taxon>Marchantiopsida</taxon>
        <taxon>Marchantiidae</taxon>
        <taxon>Marchantiales</taxon>
        <taxon>Ricciaceae</taxon>
        <taxon>Riccia</taxon>
    </lineage>
</organism>
<dbReference type="AlphaFoldDB" id="A0ABD1Z6C5"/>
<reference evidence="1 2" key="1">
    <citation type="submission" date="2024-09" db="EMBL/GenBank/DDBJ databases">
        <title>Chromosome-scale assembly of Riccia fluitans.</title>
        <authorList>
            <person name="Paukszto L."/>
            <person name="Sawicki J."/>
            <person name="Karawczyk K."/>
            <person name="Piernik-Szablinska J."/>
            <person name="Szczecinska M."/>
            <person name="Mazdziarz M."/>
        </authorList>
    </citation>
    <scope>NUCLEOTIDE SEQUENCE [LARGE SCALE GENOMIC DNA]</scope>
    <source>
        <strain evidence="1">Rf_01</strain>
        <tissue evidence="1">Aerial parts of the thallus</tissue>
    </source>
</reference>
<protein>
    <recommendedName>
        <fullName evidence="3">Ribosomal protein S1</fullName>
    </recommendedName>
</protein>
<name>A0ABD1Z6C5_9MARC</name>